<reference evidence="5 6" key="1">
    <citation type="journal article" date="2016" name="Mol. Biol. Evol.">
        <title>Comparative Genomics of Early-Diverging Mushroom-Forming Fungi Provides Insights into the Origins of Lignocellulose Decay Capabilities.</title>
        <authorList>
            <person name="Nagy L.G."/>
            <person name="Riley R."/>
            <person name="Tritt A."/>
            <person name="Adam C."/>
            <person name="Daum C."/>
            <person name="Floudas D."/>
            <person name="Sun H."/>
            <person name="Yadav J.S."/>
            <person name="Pangilinan J."/>
            <person name="Larsson K.H."/>
            <person name="Matsuura K."/>
            <person name="Barry K."/>
            <person name="Labutti K."/>
            <person name="Kuo R."/>
            <person name="Ohm R.A."/>
            <person name="Bhattacharya S.S."/>
            <person name="Shirouzu T."/>
            <person name="Yoshinaga Y."/>
            <person name="Martin F.M."/>
            <person name="Grigoriev I.V."/>
            <person name="Hibbett D.S."/>
        </authorList>
    </citation>
    <scope>NUCLEOTIDE SEQUENCE [LARGE SCALE GENOMIC DNA]</scope>
    <source>
        <strain evidence="5 6">HHB12029</strain>
    </source>
</reference>
<dbReference type="Proteomes" id="UP000077266">
    <property type="component" value="Unassembled WGS sequence"/>
</dbReference>
<evidence type="ECO:0000256" key="1">
    <source>
        <dbReference type="ARBA" id="ARBA00004685"/>
    </source>
</evidence>
<comment type="similarity">
    <text evidence="3">Belongs to the ustYa family.</text>
</comment>
<evidence type="ECO:0000256" key="3">
    <source>
        <dbReference type="ARBA" id="ARBA00035112"/>
    </source>
</evidence>
<dbReference type="STRING" id="1314781.A0A165JSH3"/>
<organism evidence="5 6">
    <name type="scientific">Exidia glandulosa HHB12029</name>
    <dbReference type="NCBI Taxonomy" id="1314781"/>
    <lineage>
        <taxon>Eukaryota</taxon>
        <taxon>Fungi</taxon>
        <taxon>Dikarya</taxon>
        <taxon>Basidiomycota</taxon>
        <taxon>Agaricomycotina</taxon>
        <taxon>Agaricomycetes</taxon>
        <taxon>Auriculariales</taxon>
        <taxon>Exidiaceae</taxon>
        <taxon>Exidia</taxon>
    </lineage>
</organism>
<feature type="chain" id="PRO_5007860277" evidence="4">
    <location>
        <begin position="24"/>
        <end position="201"/>
    </location>
</feature>
<gene>
    <name evidence="5" type="ORF">EXIGLDRAFT_480079</name>
</gene>
<feature type="signal peptide" evidence="4">
    <location>
        <begin position="1"/>
        <end position="23"/>
    </location>
</feature>
<proteinExistence type="inferred from homology"/>
<comment type="pathway">
    <text evidence="1">Mycotoxin biosynthesis.</text>
</comment>
<keyword evidence="4" id="KW-0732">Signal</keyword>
<dbReference type="EMBL" id="KV425960">
    <property type="protein sequence ID" value="KZV95272.1"/>
    <property type="molecule type" value="Genomic_DNA"/>
</dbReference>
<dbReference type="OrthoDB" id="3687641at2759"/>
<keyword evidence="6" id="KW-1185">Reference proteome</keyword>
<evidence type="ECO:0000256" key="4">
    <source>
        <dbReference type="SAM" id="SignalP"/>
    </source>
</evidence>
<dbReference type="GO" id="GO:0043386">
    <property type="term" value="P:mycotoxin biosynthetic process"/>
    <property type="evidence" value="ECO:0007669"/>
    <property type="project" value="InterPro"/>
</dbReference>
<dbReference type="PANTHER" id="PTHR33365:SF11">
    <property type="entry name" value="TAT PATHWAY SIGNAL SEQUENCE"/>
    <property type="match status" value="1"/>
</dbReference>
<dbReference type="InterPro" id="IPR021765">
    <property type="entry name" value="UstYa-like"/>
</dbReference>
<name>A0A165JSH3_EXIGL</name>
<protein>
    <submittedName>
        <fullName evidence="5">Uncharacterized protein</fullName>
    </submittedName>
</protein>
<evidence type="ECO:0000313" key="5">
    <source>
        <dbReference type="EMBL" id="KZV95272.1"/>
    </source>
</evidence>
<dbReference type="Pfam" id="PF11807">
    <property type="entry name" value="UstYa"/>
    <property type="match status" value="1"/>
</dbReference>
<keyword evidence="2" id="KW-0560">Oxidoreductase</keyword>
<dbReference type="GO" id="GO:0016491">
    <property type="term" value="F:oxidoreductase activity"/>
    <property type="evidence" value="ECO:0007669"/>
    <property type="project" value="UniProtKB-KW"/>
</dbReference>
<evidence type="ECO:0000313" key="6">
    <source>
        <dbReference type="Proteomes" id="UP000077266"/>
    </source>
</evidence>
<dbReference type="AlphaFoldDB" id="A0A165JSH3"/>
<dbReference type="InParanoid" id="A0A165JSH3"/>
<evidence type="ECO:0000256" key="2">
    <source>
        <dbReference type="ARBA" id="ARBA00023002"/>
    </source>
</evidence>
<accession>A0A165JSH3</accession>
<dbReference type="PANTHER" id="PTHR33365">
    <property type="entry name" value="YALI0B05434P"/>
    <property type="match status" value="1"/>
</dbReference>
<sequence>MRSRTRPIAAAAILCSLLSVLLAFRQRGYSTLILGPSYTWLGHDFPELLPSYADLPLVELAVEESVHYPLTNSTETDANWASAAPRGYNFVHLGPKKRLFGVSMFHQLHCLRYFARAFGPGLGDEHEHNHIRHCLSYLRHAVLCSPDLTLERGDFVQRYGGGRTRTGEVHTCRDWSALYDAMDANWEVWKTDKGTFLKSVQ</sequence>